<evidence type="ECO:0000256" key="4">
    <source>
        <dbReference type="ARBA" id="ARBA00022833"/>
    </source>
</evidence>
<evidence type="ECO:0000259" key="10">
    <source>
        <dbReference type="PROSITE" id="PS50157"/>
    </source>
</evidence>
<dbReference type="PANTHER" id="PTHR45801">
    <property type="entry name" value="OS07G0101800 PROTEIN"/>
    <property type="match status" value="1"/>
</dbReference>
<evidence type="ECO:0000256" key="7">
    <source>
        <dbReference type="ARBA" id="ARBA00023242"/>
    </source>
</evidence>
<evidence type="ECO:0000256" key="1">
    <source>
        <dbReference type="ARBA" id="ARBA00004123"/>
    </source>
</evidence>
<organism evidence="11 12">
    <name type="scientific">Quillaja saponaria</name>
    <name type="common">Soap bark tree</name>
    <dbReference type="NCBI Taxonomy" id="32244"/>
    <lineage>
        <taxon>Eukaryota</taxon>
        <taxon>Viridiplantae</taxon>
        <taxon>Streptophyta</taxon>
        <taxon>Embryophyta</taxon>
        <taxon>Tracheophyta</taxon>
        <taxon>Spermatophyta</taxon>
        <taxon>Magnoliopsida</taxon>
        <taxon>eudicotyledons</taxon>
        <taxon>Gunneridae</taxon>
        <taxon>Pentapetalae</taxon>
        <taxon>rosids</taxon>
        <taxon>fabids</taxon>
        <taxon>Fabales</taxon>
        <taxon>Quillajaceae</taxon>
        <taxon>Quillaja</taxon>
    </lineage>
</organism>
<keyword evidence="3 8" id="KW-0863">Zinc-finger</keyword>
<evidence type="ECO:0000313" key="11">
    <source>
        <dbReference type="EMBL" id="KAJ7977276.1"/>
    </source>
</evidence>
<evidence type="ECO:0000256" key="3">
    <source>
        <dbReference type="ARBA" id="ARBA00022771"/>
    </source>
</evidence>
<dbReference type="KEGG" id="qsa:O6P43_006929"/>
<evidence type="ECO:0000256" key="8">
    <source>
        <dbReference type="PROSITE-ProRule" id="PRU00042"/>
    </source>
</evidence>
<feature type="compositionally biased region" description="Basic residues" evidence="9">
    <location>
        <begin position="55"/>
        <end position="64"/>
    </location>
</feature>
<dbReference type="InterPro" id="IPR052426">
    <property type="entry name" value="Plant_dev_regulator"/>
</dbReference>
<dbReference type="PROSITE" id="PS50157">
    <property type="entry name" value="ZINC_FINGER_C2H2_2"/>
    <property type="match status" value="1"/>
</dbReference>
<feature type="region of interest" description="Disordered" evidence="9">
    <location>
        <begin position="1"/>
        <end position="27"/>
    </location>
</feature>
<proteinExistence type="predicted"/>
<keyword evidence="2" id="KW-0479">Metal-binding</keyword>
<feature type="region of interest" description="Disordered" evidence="9">
    <location>
        <begin position="55"/>
        <end position="82"/>
    </location>
</feature>
<dbReference type="GO" id="GO:0008270">
    <property type="term" value="F:zinc ion binding"/>
    <property type="evidence" value="ECO:0007669"/>
    <property type="project" value="UniProtKB-KW"/>
</dbReference>
<keyword evidence="6" id="KW-0804">Transcription</keyword>
<keyword evidence="4" id="KW-0862">Zinc</keyword>
<evidence type="ECO:0000256" key="5">
    <source>
        <dbReference type="ARBA" id="ARBA00023015"/>
    </source>
</evidence>
<evidence type="ECO:0000256" key="6">
    <source>
        <dbReference type="ARBA" id="ARBA00023163"/>
    </source>
</evidence>
<evidence type="ECO:0000313" key="12">
    <source>
        <dbReference type="Proteomes" id="UP001163823"/>
    </source>
</evidence>
<feature type="compositionally biased region" description="Polar residues" evidence="9">
    <location>
        <begin position="69"/>
        <end position="82"/>
    </location>
</feature>
<reference evidence="11" key="1">
    <citation type="journal article" date="2023" name="Science">
        <title>Elucidation of the pathway for biosynthesis of saponin adjuvants from the soapbark tree.</title>
        <authorList>
            <person name="Reed J."/>
            <person name="Orme A."/>
            <person name="El-Demerdash A."/>
            <person name="Owen C."/>
            <person name="Martin L.B.B."/>
            <person name="Misra R.C."/>
            <person name="Kikuchi S."/>
            <person name="Rejzek M."/>
            <person name="Martin A.C."/>
            <person name="Harkess A."/>
            <person name="Leebens-Mack J."/>
            <person name="Louveau T."/>
            <person name="Stephenson M.J."/>
            <person name="Osbourn A."/>
        </authorList>
    </citation>
    <scope>NUCLEOTIDE SEQUENCE</scope>
    <source>
        <strain evidence="11">S10</strain>
    </source>
</reference>
<dbReference type="Proteomes" id="UP001163823">
    <property type="component" value="Chromosome 3"/>
</dbReference>
<keyword evidence="12" id="KW-1185">Reference proteome</keyword>
<comment type="caution">
    <text evidence="11">The sequence shown here is derived from an EMBL/GenBank/DDBJ whole genome shotgun (WGS) entry which is preliminary data.</text>
</comment>
<dbReference type="EMBL" id="JARAOO010000003">
    <property type="protein sequence ID" value="KAJ7977276.1"/>
    <property type="molecule type" value="Genomic_DNA"/>
</dbReference>
<feature type="domain" description="C2H2-type" evidence="10">
    <location>
        <begin position="35"/>
        <end position="62"/>
    </location>
</feature>
<dbReference type="InterPro" id="IPR036236">
    <property type="entry name" value="Znf_C2H2_sf"/>
</dbReference>
<dbReference type="InterPro" id="IPR013087">
    <property type="entry name" value="Znf_C2H2_type"/>
</dbReference>
<keyword evidence="5" id="KW-0805">Transcription regulation</keyword>
<accession>A0AAD7Q998</accession>
<dbReference type="Gene3D" id="3.30.160.60">
    <property type="entry name" value="Classic Zinc Finger"/>
    <property type="match status" value="1"/>
</dbReference>
<dbReference type="PANTHER" id="PTHR45801:SF117">
    <property type="entry name" value="OS07G0417400 PROTEIN"/>
    <property type="match status" value="1"/>
</dbReference>
<sequence length="182" mass="21037">MEFNYQRTENSKSSSSSEETDRSEQNDELGTGRFYECVFCKRGFTTAQALGGHMNIHRRDRAKTKPSLVASSSSKADDQNYSNLRSYQPIQSYQPHYSPPEVNNITNYRIFFPQSSHTEYGDDHHLLVQNQRDRNLFGEDWRGSLSSHHRNPFYVDADKENTEEISSDKVGLNLDLRLGYDP</sequence>
<keyword evidence="7" id="KW-0539">Nucleus</keyword>
<dbReference type="GO" id="GO:0005634">
    <property type="term" value="C:nucleus"/>
    <property type="evidence" value="ECO:0007669"/>
    <property type="project" value="UniProtKB-SubCell"/>
</dbReference>
<gene>
    <name evidence="11" type="ORF">O6P43_006929</name>
</gene>
<dbReference type="PROSITE" id="PS00028">
    <property type="entry name" value="ZINC_FINGER_C2H2_1"/>
    <property type="match status" value="1"/>
</dbReference>
<protein>
    <submittedName>
        <fullName evidence="11">Transcriptional regulator TAC1-like</fullName>
    </submittedName>
</protein>
<dbReference type="AlphaFoldDB" id="A0AAD7Q998"/>
<evidence type="ECO:0000256" key="2">
    <source>
        <dbReference type="ARBA" id="ARBA00022723"/>
    </source>
</evidence>
<dbReference type="SUPFAM" id="SSF57667">
    <property type="entry name" value="beta-beta-alpha zinc fingers"/>
    <property type="match status" value="1"/>
</dbReference>
<comment type="subcellular location">
    <subcellularLocation>
        <location evidence="1">Nucleus</location>
    </subcellularLocation>
</comment>
<name>A0AAD7Q998_QUISA</name>
<evidence type="ECO:0000256" key="9">
    <source>
        <dbReference type="SAM" id="MobiDB-lite"/>
    </source>
</evidence>